<feature type="domain" description="DUF4470" evidence="2">
    <location>
        <begin position="16"/>
        <end position="95"/>
    </location>
</feature>
<dbReference type="AlphaFoldDB" id="A0A1B7NVV9"/>
<organism evidence="3 4">
    <name type="scientific">Emergomyces africanus</name>
    <dbReference type="NCBI Taxonomy" id="1955775"/>
    <lineage>
        <taxon>Eukaryota</taxon>
        <taxon>Fungi</taxon>
        <taxon>Dikarya</taxon>
        <taxon>Ascomycota</taxon>
        <taxon>Pezizomycotina</taxon>
        <taxon>Eurotiomycetes</taxon>
        <taxon>Eurotiomycetidae</taxon>
        <taxon>Onygenales</taxon>
        <taxon>Ajellomycetaceae</taxon>
        <taxon>Emergomyces</taxon>
    </lineage>
</organism>
<evidence type="ECO:0000259" key="2">
    <source>
        <dbReference type="Pfam" id="PF14737"/>
    </source>
</evidence>
<dbReference type="InterPro" id="IPR027974">
    <property type="entry name" value="DUF4470"/>
</dbReference>
<evidence type="ECO:0000256" key="1">
    <source>
        <dbReference type="SAM" id="MobiDB-lite"/>
    </source>
</evidence>
<protein>
    <recommendedName>
        <fullName evidence="2">DUF4470 domain-containing protein</fullName>
    </recommendedName>
</protein>
<dbReference type="OrthoDB" id="432970at2759"/>
<evidence type="ECO:0000313" key="3">
    <source>
        <dbReference type="EMBL" id="OAX80912.1"/>
    </source>
</evidence>
<dbReference type="Pfam" id="PF14737">
    <property type="entry name" value="DUF4470"/>
    <property type="match status" value="1"/>
</dbReference>
<feature type="compositionally biased region" description="Polar residues" evidence="1">
    <location>
        <begin position="781"/>
        <end position="794"/>
    </location>
</feature>
<dbReference type="Proteomes" id="UP000091918">
    <property type="component" value="Unassembled WGS sequence"/>
</dbReference>
<proteinExistence type="predicted"/>
<comment type="caution">
    <text evidence="3">The sequence shown here is derived from an EMBL/GenBank/DDBJ whole genome shotgun (WGS) entry which is preliminary data.</text>
</comment>
<gene>
    <name evidence="3" type="ORF">ACJ72_04749</name>
</gene>
<keyword evidence="4" id="KW-1185">Reference proteome</keyword>
<feature type="region of interest" description="Disordered" evidence="1">
    <location>
        <begin position="751"/>
        <end position="794"/>
    </location>
</feature>
<reference evidence="3 4" key="1">
    <citation type="submission" date="2015-07" db="EMBL/GenBank/DDBJ databases">
        <title>Emmonsia species relationships and genome sequence.</title>
        <authorList>
            <person name="Cuomo C.A."/>
            <person name="Schwartz I.S."/>
            <person name="Kenyon C."/>
            <person name="de Hoog G.S."/>
            <person name="Govender N.P."/>
            <person name="Botha A."/>
            <person name="Moreno L."/>
            <person name="de Vries M."/>
            <person name="Munoz J.F."/>
            <person name="Stielow J.B."/>
        </authorList>
    </citation>
    <scope>NUCLEOTIDE SEQUENCE [LARGE SCALE GENOMIC DNA]</scope>
    <source>
        <strain evidence="3 4">CBS 136260</strain>
    </source>
</reference>
<accession>A0A1B7NVV9</accession>
<evidence type="ECO:0000313" key="4">
    <source>
        <dbReference type="Proteomes" id="UP000091918"/>
    </source>
</evidence>
<sequence length="794" mass="87940">MASPVPLDLFTLFHAIGNTPAVCLTQDIPGDEPASLLLLGCGDARNILFTSYMNSSLGDVQCGQTRNVLLYTLVLDDNEGADGALLWNIYYHLFIDDQSLSVLESQVKKLCRFSCSLRYWHKSKYGHVLRFCDSKTLDLVRDVWFSYIHISDKATYTASFRSAIQACLDVKAAATGSGMNLNGARAAAPNAAQALKDLPCLHSRYWKNGSTSNDAKTRNARPNPTLAPLENDSAMLHFATDPLLGFHLITAYTPLDPQSPFYRKEPGNTHAQSAVEAARLQFNTWCRSLKDDHKSMTIRFFAGDALAFCHTLQHLNTTEEISANWYRSFYHFDTLSLDGEDYAPNGVAPLSFDVIDTSNLIDFLGGINLFIAAGPLLRKKLSSTLYAGSLIECVPDVDMLLDTLFAGNFPTVSLLLGVFPVQYWTNASAVANAEEQLMQDIHKGATGHGVIIKKIHNRALWKYQSPIWTNSPGGSSSCPLIKFDSENLAWVLFGVYLKMFMSEVTEDAKLILASSNREIIQRGSCIRYHRGSFARFLAFVKGRVKVEWDKAMSVLFTLIEKDKVLAVGPNFLHEFYTQLHILGVYSCCTFIKELIYDRTPHGFRAWKKLPDVVSITVEVPRAKLCVFTKMPCVKLGTPYINGFVQSKRRVWQSLFAVVQLGFGKVISSGAPNNDNFAVTVLEDHHGWKGKSPLIISFVVPSAILLVEPENTTVGMSLYQTPAASLTFGNILGMELLVFSSDLGNESSVYVSKQRPNNAGMPRVSEPTGNRGEPEKIPECSYHTSLTADTNTEGE</sequence>
<dbReference type="STRING" id="1658172.A0A1B7NVV9"/>
<dbReference type="EMBL" id="LGUA01000590">
    <property type="protein sequence ID" value="OAX80912.1"/>
    <property type="molecule type" value="Genomic_DNA"/>
</dbReference>
<name>A0A1B7NVV9_9EURO</name>